<dbReference type="Gene3D" id="3.40.50.300">
    <property type="entry name" value="P-loop containing nucleotide triphosphate hydrolases"/>
    <property type="match status" value="2"/>
</dbReference>
<dbReference type="AlphaFoldDB" id="A0A327Y8S1"/>
<evidence type="ECO:0000256" key="7">
    <source>
        <dbReference type="ARBA" id="ARBA00022741"/>
    </source>
</evidence>
<keyword evidence="6" id="KW-0677">Repeat</keyword>
<dbReference type="GO" id="GO:0015749">
    <property type="term" value="P:monosaccharide transmembrane transport"/>
    <property type="evidence" value="ECO:0007669"/>
    <property type="project" value="UniProtKB-ARBA"/>
</dbReference>
<evidence type="ECO:0000256" key="3">
    <source>
        <dbReference type="ARBA" id="ARBA00022448"/>
    </source>
</evidence>
<evidence type="ECO:0000256" key="1">
    <source>
        <dbReference type="ARBA" id="ARBA00004202"/>
    </source>
</evidence>
<evidence type="ECO:0000259" key="12">
    <source>
        <dbReference type="PROSITE" id="PS50893"/>
    </source>
</evidence>
<organism evidence="13 14">
    <name type="scientific">Paranoxybacillus vitaminiphilus</name>
    <dbReference type="NCBI Taxonomy" id="581036"/>
    <lineage>
        <taxon>Bacteria</taxon>
        <taxon>Bacillati</taxon>
        <taxon>Bacillota</taxon>
        <taxon>Bacilli</taxon>
        <taxon>Bacillales</taxon>
        <taxon>Anoxybacillaceae</taxon>
        <taxon>Paranoxybacillus</taxon>
    </lineage>
</organism>
<dbReference type="InterPro" id="IPR050107">
    <property type="entry name" value="ABC_carbohydrate_import_ATPase"/>
</dbReference>
<dbReference type="InterPro" id="IPR003593">
    <property type="entry name" value="AAA+_ATPase"/>
</dbReference>
<sequence>MGQSFHQKINPIENGVKGMSRDYILEMLNITKEFPGVKALDNVQLKVKKGTVHALMGENGAGKSTLMKILIGIYTPDSGIIKFDGEELKFSSIKTALDKGISMIHQELSPIPNMTVAENIFLGREPSYGFTGWVKAKELEEKTRQLFEKLEIDIDPNAKMADLSIANTQMVEIAKAISYNSKLIIMDEPTSAITEKEVNHLFKIIRSLKKDGVSIIYITHKMDELSQITDEVTVLRDGKYVGTKPSTQITKDELIEMMVGRELNQIFNKKQVEIVEIKEVALSVKNLSKKSKFENVSFEVRKGEILGFAGLMGSGRTEVLESVFGITPPDSGEIYINGKKVNIRSTRDAIKYGMGLLTEDRKLTGLFLPLSVQDNMITVNINEYTKGGFLKQKKIHADCKTLSEQLAIKTPSLNQIIKYLSGGNQQKALIARWLLRDPDILFLDEPTRGIDVGAKSEIYNLIFDLAEKGKAIVVISSEMPEILGLSDRILVMHEGRKMGELSREEATQEKIMKLATGELSKV</sequence>
<evidence type="ECO:0000256" key="8">
    <source>
        <dbReference type="ARBA" id="ARBA00022840"/>
    </source>
</evidence>
<evidence type="ECO:0000256" key="5">
    <source>
        <dbReference type="ARBA" id="ARBA00022597"/>
    </source>
</evidence>
<dbReference type="InterPro" id="IPR027417">
    <property type="entry name" value="P-loop_NTPase"/>
</dbReference>
<evidence type="ECO:0000256" key="6">
    <source>
        <dbReference type="ARBA" id="ARBA00022737"/>
    </source>
</evidence>
<dbReference type="CDD" id="cd03215">
    <property type="entry name" value="ABC_Carb_Monos_II"/>
    <property type="match status" value="1"/>
</dbReference>
<gene>
    <name evidence="13" type="ORF">B0I26_11513</name>
</gene>
<comment type="similarity">
    <text evidence="11">Belongs to the ABC transporter superfamily.</text>
</comment>
<evidence type="ECO:0000313" key="14">
    <source>
        <dbReference type="Proteomes" id="UP000248555"/>
    </source>
</evidence>
<feature type="domain" description="ABC transporter" evidence="12">
    <location>
        <begin position="25"/>
        <end position="262"/>
    </location>
</feature>
<dbReference type="GO" id="GO:0005886">
    <property type="term" value="C:plasma membrane"/>
    <property type="evidence" value="ECO:0007669"/>
    <property type="project" value="UniProtKB-SubCell"/>
</dbReference>
<dbReference type="FunFam" id="3.40.50.300:FF:000127">
    <property type="entry name" value="Ribose import ATP-binding protein RbsA"/>
    <property type="match status" value="1"/>
</dbReference>
<keyword evidence="8 11" id="KW-0067">ATP-binding</keyword>
<evidence type="ECO:0000256" key="9">
    <source>
        <dbReference type="ARBA" id="ARBA00022967"/>
    </source>
</evidence>
<comment type="subcellular location">
    <subcellularLocation>
        <location evidence="2">Cell inner membrane</location>
    </subcellularLocation>
    <subcellularLocation>
        <location evidence="1 11">Cell membrane</location>
        <topology evidence="1 11">Peripheral membrane protein</topology>
    </subcellularLocation>
</comment>
<dbReference type="GO" id="GO:0005524">
    <property type="term" value="F:ATP binding"/>
    <property type="evidence" value="ECO:0007669"/>
    <property type="project" value="UniProtKB-UniRule"/>
</dbReference>
<dbReference type="PROSITE" id="PS50893">
    <property type="entry name" value="ABC_TRANSPORTER_2"/>
    <property type="match status" value="2"/>
</dbReference>
<dbReference type="FunFam" id="3.40.50.300:FF:000126">
    <property type="entry name" value="Galactose/methyl galactoside import ATP-binding protein MglA"/>
    <property type="match status" value="1"/>
</dbReference>
<evidence type="ECO:0000256" key="4">
    <source>
        <dbReference type="ARBA" id="ARBA00022475"/>
    </source>
</evidence>
<dbReference type="InterPro" id="IPR003439">
    <property type="entry name" value="ABC_transporter-like_ATP-bd"/>
</dbReference>
<evidence type="ECO:0000256" key="2">
    <source>
        <dbReference type="ARBA" id="ARBA00004533"/>
    </source>
</evidence>
<dbReference type="PROSITE" id="PS00211">
    <property type="entry name" value="ABC_TRANSPORTER_1"/>
    <property type="match status" value="1"/>
</dbReference>
<evidence type="ECO:0000256" key="10">
    <source>
        <dbReference type="ARBA" id="ARBA00023136"/>
    </source>
</evidence>
<dbReference type="PANTHER" id="PTHR43790">
    <property type="entry name" value="CARBOHYDRATE TRANSPORT ATP-BINDING PROTEIN MG119-RELATED"/>
    <property type="match status" value="1"/>
</dbReference>
<proteinExistence type="inferred from homology"/>
<comment type="catalytic activity">
    <reaction evidence="11">
        <text>D-galactose(out) + ATP + H2O = D-galactose(in) + ADP + phosphate + H(+)</text>
        <dbReference type="Rhea" id="RHEA:60156"/>
        <dbReference type="ChEBI" id="CHEBI:4139"/>
        <dbReference type="ChEBI" id="CHEBI:15377"/>
        <dbReference type="ChEBI" id="CHEBI:15378"/>
        <dbReference type="ChEBI" id="CHEBI:30616"/>
        <dbReference type="ChEBI" id="CHEBI:43474"/>
        <dbReference type="ChEBI" id="CHEBI:456216"/>
        <dbReference type="EC" id="7.5.2.11"/>
    </reaction>
</comment>
<keyword evidence="5 11" id="KW-0762">Sugar transport</keyword>
<dbReference type="SUPFAM" id="SSF52540">
    <property type="entry name" value="P-loop containing nucleoside triphosphate hydrolases"/>
    <property type="match status" value="2"/>
</dbReference>
<evidence type="ECO:0000256" key="11">
    <source>
        <dbReference type="RuleBase" id="RU367029"/>
    </source>
</evidence>
<dbReference type="SMART" id="SM00382">
    <property type="entry name" value="AAA"/>
    <property type="match status" value="2"/>
</dbReference>
<evidence type="ECO:0000313" key="13">
    <source>
        <dbReference type="EMBL" id="RAK16877.1"/>
    </source>
</evidence>
<accession>A0A327Y8S1</accession>
<keyword evidence="4 11" id="KW-1003">Cell membrane</keyword>
<keyword evidence="3 11" id="KW-0813">Transport</keyword>
<dbReference type="PANTHER" id="PTHR43790:SF7">
    <property type="entry name" value="GALACTOSE_METHYL GALACTOSIDE IMPORT ATP-BINDING PROTEIN MGLA"/>
    <property type="match status" value="1"/>
</dbReference>
<reference evidence="13 14" key="1">
    <citation type="submission" date="2018-06" db="EMBL/GenBank/DDBJ databases">
        <title>Genomic Encyclopedia of Type Strains, Phase III (KMG-III): the genomes of soil and plant-associated and newly described type strains.</title>
        <authorList>
            <person name="Whitman W."/>
        </authorList>
    </citation>
    <scope>NUCLEOTIDE SEQUENCE [LARGE SCALE GENOMIC DNA]</scope>
    <source>
        <strain evidence="13 14">CGMCC 1.8979</strain>
    </source>
</reference>
<keyword evidence="9 11" id="KW-1278">Translocase</keyword>
<dbReference type="GO" id="GO:0016887">
    <property type="term" value="F:ATP hydrolysis activity"/>
    <property type="evidence" value="ECO:0007669"/>
    <property type="project" value="InterPro"/>
</dbReference>
<dbReference type="CDD" id="cd03216">
    <property type="entry name" value="ABC_Carb_Monos_I"/>
    <property type="match status" value="1"/>
</dbReference>
<dbReference type="EMBL" id="QLMH01000015">
    <property type="protein sequence ID" value="RAK16877.1"/>
    <property type="molecule type" value="Genomic_DNA"/>
</dbReference>
<protein>
    <recommendedName>
        <fullName evidence="11">Ribose/galactose/methyl galactoside import ATP-binding protein</fullName>
        <ecNumber evidence="11">7.5.2.11</ecNumber>
    </recommendedName>
</protein>
<keyword evidence="10 11" id="KW-0472">Membrane</keyword>
<dbReference type="Proteomes" id="UP000248555">
    <property type="component" value="Unassembled WGS sequence"/>
</dbReference>
<dbReference type="InterPro" id="IPR017871">
    <property type="entry name" value="ABC_transporter-like_CS"/>
</dbReference>
<comment type="function">
    <text evidence="11">Part of an ABC transporter complex involved in carbohydrate import. Could be involved in ribose, galactose and/or methyl galactoside import. Responsible for energy coupling to the transport system.</text>
</comment>
<comment type="caution">
    <text evidence="13">The sequence shown here is derived from an EMBL/GenBank/DDBJ whole genome shotgun (WGS) entry which is preliminary data.</text>
</comment>
<dbReference type="Pfam" id="PF00005">
    <property type="entry name" value="ABC_tran"/>
    <property type="match status" value="2"/>
</dbReference>
<feature type="domain" description="ABC transporter" evidence="12">
    <location>
        <begin position="275"/>
        <end position="519"/>
    </location>
</feature>
<keyword evidence="14" id="KW-1185">Reference proteome</keyword>
<dbReference type="EC" id="7.5.2.11" evidence="11"/>
<dbReference type="GO" id="GO:0043211">
    <property type="term" value="F:ABC-type carbohydrate transporter activity"/>
    <property type="evidence" value="ECO:0007669"/>
    <property type="project" value="UniProtKB-UniRule"/>
</dbReference>
<keyword evidence="7 11" id="KW-0547">Nucleotide-binding</keyword>
<name>A0A327Y8S1_9BACL</name>